<comment type="subcellular location">
    <subcellularLocation>
        <location evidence="1">Cell membrane</location>
        <topology evidence="1">Multi-pass membrane protein</topology>
    </subcellularLocation>
</comment>
<dbReference type="PANTHER" id="PTHR33452:SF1">
    <property type="entry name" value="INNER MEMBRANE PROTEIN YPHA-RELATED"/>
    <property type="match status" value="1"/>
</dbReference>
<evidence type="ECO:0000313" key="7">
    <source>
        <dbReference type="EMBL" id="QSG14554.1"/>
    </source>
</evidence>
<evidence type="ECO:0000256" key="1">
    <source>
        <dbReference type="ARBA" id="ARBA00004651"/>
    </source>
</evidence>
<evidence type="ECO:0000256" key="2">
    <source>
        <dbReference type="ARBA" id="ARBA00022475"/>
    </source>
</evidence>
<name>A0A897NQ34_9EURY</name>
<dbReference type="AlphaFoldDB" id="A0A897NQ34"/>
<sequence>MAFESAGSGEVFLLARALFGLVLAFTGLNHLLDAEGMIGYSKAKGIPAAEFLVPATGVQLIAGGVAIAIGAFPVVAAGAIAVFLLVATPTMHDFWAVPEEQRQSEMTSFLKNATLLGGALAFLALGSVEWPYAVGIGLF</sequence>
<accession>A0A897NQ34</accession>
<evidence type="ECO:0000256" key="3">
    <source>
        <dbReference type="ARBA" id="ARBA00022692"/>
    </source>
</evidence>
<dbReference type="GeneID" id="68857653"/>
<dbReference type="RefSeq" id="WP_229122590.1">
    <property type="nucleotide sequence ID" value="NZ_CP064791.1"/>
</dbReference>
<organism evidence="7 8">
    <name type="scientific">Halapricum desulfuricans</name>
    <dbReference type="NCBI Taxonomy" id="2841257"/>
    <lineage>
        <taxon>Archaea</taxon>
        <taxon>Methanobacteriati</taxon>
        <taxon>Methanobacteriota</taxon>
        <taxon>Stenosarchaea group</taxon>
        <taxon>Halobacteria</taxon>
        <taxon>Halobacteriales</taxon>
        <taxon>Haloarculaceae</taxon>
        <taxon>Halapricum</taxon>
    </lineage>
</organism>
<dbReference type="InterPro" id="IPR032808">
    <property type="entry name" value="DoxX"/>
</dbReference>
<feature type="transmembrane region" description="Helical" evidence="6">
    <location>
        <begin position="12"/>
        <end position="32"/>
    </location>
</feature>
<keyword evidence="3 6" id="KW-0812">Transmembrane</keyword>
<feature type="transmembrane region" description="Helical" evidence="6">
    <location>
        <begin position="109"/>
        <end position="128"/>
    </location>
</feature>
<feature type="transmembrane region" description="Helical" evidence="6">
    <location>
        <begin position="60"/>
        <end position="88"/>
    </location>
</feature>
<dbReference type="EMBL" id="CP064791">
    <property type="protein sequence ID" value="QSG14554.1"/>
    <property type="molecule type" value="Genomic_DNA"/>
</dbReference>
<keyword evidence="8" id="KW-1185">Reference proteome</keyword>
<dbReference type="InterPro" id="IPR051907">
    <property type="entry name" value="DoxX-like_oxidoreductase"/>
</dbReference>
<dbReference type="Pfam" id="PF07681">
    <property type="entry name" value="DoxX"/>
    <property type="match status" value="1"/>
</dbReference>
<dbReference type="GO" id="GO:0005886">
    <property type="term" value="C:plasma membrane"/>
    <property type="evidence" value="ECO:0007669"/>
    <property type="project" value="UniProtKB-SubCell"/>
</dbReference>
<proteinExistence type="predicted"/>
<evidence type="ECO:0000256" key="4">
    <source>
        <dbReference type="ARBA" id="ARBA00022989"/>
    </source>
</evidence>
<evidence type="ECO:0000256" key="5">
    <source>
        <dbReference type="ARBA" id="ARBA00023136"/>
    </source>
</evidence>
<evidence type="ECO:0000313" key="8">
    <source>
        <dbReference type="Proteomes" id="UP000663292"/>
    </source>
</evidence>
<protein>
    <submittedName>
        <fullName evidence="7">Putative membrane protein, DoxD family</fullName>
    </submittedName>
</protein>
<reference evidence="7 8" key="1">
    <citation type="submission" date="2020-11" db="EMBL/GenBank/DDBJ databases">
        <title>Carbohydrate-dependent, anaerobic sulfur respiration: A novel catabolism in halophilic archaea.</title>
        <authorList>
            <person name="Sorokin D.Y."/>
            <person name="Messina E."/>
            <person name="Smedile F."/>
            <person name="La Cono V."/>
            <person name="Hallsworth J.E."/>
            <person name="Yakimov M.M."/>
        </authorList>
    </citation>
    <scope>NUCLEOTIDE SEQUENCE [LARGE SCALE GENOMIC DNA]</scope>
    <source>
        <strain evidence="7 8">HSR-Est</strain>
    </source>
</reference>
<gene>
    <name evidence="7" type="ORF">HSEST_1019</name>
</gene>
<evidence type="ECO:0000256" key="6">
    <source>
        <dbReference type="SAM" id="Phobius"/>
    </source>
</evidence>
<dbReference type="Proteomes" id="UP000663292">
    <property type="component" value="Chromosome"/>
</dbReference>
<dbReference type="PANTHER" id="PTHR33452">
    <property type="entry name" value="OXIDOREDUCTASE CATD-RELATED"/>
    <property type="match status" value="1"/>
</dbReference>
<keyword evidence="2" id="KW-1003">Cell membrane</keyword>
<keyword evidence="4 6" id="KW-1133">Transmembrane helix</keyword>
<keyword evidence="5 6" id="KW-0472">Membrane</keyword>